<dbReference type="Proteomes" id="UP001501237">
    <property type="component" value="Unassembled WGS sequence"/>
</dbReference>
<feature type="domain" description="Transposase Helix-turn-helix" evidence="4">
    <location>
        <begin position="34"/>
        <end position="85"/>
    </location>
</feature>
<proteinExistence type="predicted"/>
<comment type="caution">
    <text evidence="5">The sequence shown here is derived from an EMBL/GenBank/DDBJ whole genome shotgun (WGS) entry which is preliminary data.</text>
</comment>
<keyword evidence="2" id="KW-0479">Metal-binding</keyword>
<comment type="cofactor">
    <cofactor evidence="1">
        <name>a divalent metal cation</name>
        <dbReference type="ChEBI" id="CHEBI:60240"/>
    </cofactor>
</comment>
<evidence type="ECO:0000313" key="5">
    <source>
        <dbReference type="EMBL" id="GAA3244556.1"/>
    </source>
</evidence>
<keyword evidence="6" id="KW-1185">Reference proteome</keyword>
<name>A0ABP6QPJ6_9ACTN</name>
<evidence type="ECO:0000313" key="6">
    <source>
        <dbReference type="Proteomes" id="UP001501237"/>
    </source>
</evidence>
<evidence type="ECO:0000259" key="3">
    <source>
        <dbReference type="Pfam" id="PF13359"/>
    </source>
</evidence>
<dbReference type="Pfam" id="PF13359">
    <property type="entry name" value="DDE_Tnp_4"/>
    <property type="match status" value="1"/>
</dbReference>
<feature type="domain" description="DDE Tnp4" evidence="3">
    <location>
        <begin position="104"/>
        <end position="251"/>
    </location>
</feature>
<gene>
    <name evidence="5" type="ORF">GCM10010468_82320</name>
</gene>
<evidence type="ECO:0000259" key="4">
    <source>
        <dbReference type="Pfam" id="PF13613"/>
    </source>
</evidence>
<dbReference type="Pfam" id="PF13613">
    <property type="entry name" value="HTH_Tnp_4"/>
    <property type="match status" value="1"/>
</dbReference>
<protein>
    <submittedName>
        <fullName evidence="5">IS5/IS1182 family transposase</fullName>
    </submittedName>
</protein>
<evidence type="ECO:0000256" key="1">
    <source>
        <dbReference type="ARBA" id="ARBA00001968"/>
    </source>
</evidence>
<sequence>MLFYRAAVDLSRSTLNYVAGLIRRRRKQIGSTWRLLNPGQQALLVLAHLRKGETFAEVGAGFEVSTSTAWRYVEETVALLSARSPKLTAALAKAKKDGLHLLVLDGTLITTDRVKADRPYYSAKHRCHGMNVQVIAGPDGTILWTSGAMPGSTHDLTAARIWGILRELDKAGIITLADKGYQGAEAQVVITPYKGKNKIASQKQANRSHAKLRGPGERANAQLKSWRLLRKLRCSPSKAGHLVKAIAVLQNYEVTRG</sequence>
<accession>A0ABP6QPJ6</accession>
<dbReference type="EMBL" id="BAAAUV010000078">
    <property type="protein sequence ID" value="GAA3244556.1"/>
    <property type="molecule type" value="Genomic_DNA"/>
</dbReference>
<evidence type="ECO:0000256" key="2">
    <source>
        <dbReference type="ARBA" id="ARBA00022723"/>
    </source>
</evidence>
<reference evidence="6" key="1">
    <citation type="journal article" date="2019" name="Int. J. Syst. Evol. Microbiol.">
        <title>The Global Catalogue of Microorganisms (GCM) 10K type strain sequencing project: providing services to taxonomists for standard genome sequencing and annotation.</title>
        <authorList>
            <consortium name="The Broad Institute Genomics Platform"/>
            <consortium name="The Broad Institute Genome Sequencing Center for Infectious Disease"/>
            <person name="Wu L."/>
            <person name="Ma J."/>
        </authorList>
    </citation>
    <scope>NUCLEOTIDE SEQUENCE [LARGE SCALE GENOMIC DNA]</scope>
    <source>
        <strain evidence="6">JCM 9377</strain>
    </source>
</reference>
<dbReference type="InterPro" id="IPR027805">
    <property type="entry name" value="Transposase_HTH_dom"/>
</dbReference>
<organism evidence="5 6">
    <name type="scientific">Actinocorallia longicatena</name>
    <dbReference type="NCBI Taxonomy" id="111803"/>
    <lineage>
        <taxon>Bacteria</taxon>
        <taxon>Bacillati</taxon>
        <taxon>Actinomycetota</taxon>
        <taxon>Actinomycetes</taxon>
        <taxon>Streptosporangiales</taxon>
        <taxon>Thermomonosporaceae</taxon>
        <taxon>Actinocorallia</taxon>
    </lineage>
</organism>
<dbReference type="RefSeq" id="WP_344840340.1">
    <property type="nucleotide sequence ID" value="NZ_BAAAUV010000078.1"/>
</dbReference>
<dbReference type="InterPro" id="IPR027806">
    <property type="entry name" value="HARBI1_dom"/>
</dbReference>